<dbReference type="Gene3D" id="3.30.70.1070">
    <property type="entry name" value="Sporulation related repeat"/>
    <property type="match status" value="1"/>
</dbReference>
<evidence type="ECO:0000313" key="2">
    <source>
        <dbReference type="EMBL" id="GLS90863.1"/>
    </source>
</evidence>
<dbReference type="SUPFAM" id="SSF52540">
    <property type="entry name" value="P-loop containing nucleoside triphosphate hydrolases"/>
    <property type="match status" value="1"/>
</dbReference>
<feature type="domain" description="SPOR" evidence="1">
    <location>
        <begin position="345"/>
        <end position="425"/>
    </location>
</feature>
<accession>A0ABQ6E0X2</accession>
<dbReference type="PROSITE" id="PS51724">
    <property type="entry name" value="SPOR"/>
    <property type="match status" value="1"/>
</dbReference>
<reference evidence="3" key="1">
    <citation type="journal article" date="2019" name="Int. J. Syst. Evol. Microbiol.">
        <title>The Global Catalogue of Microorganisms (GCM) 10K type strain sequencing project: providing services to taxonomists for standard genome sequencing and annotation.</title>
        <authorList>
            <consortium name="The Broad Institute Genomics Platform"/>
            <consortium name="The Broad Institute Genome Sequencing Center for Infectious Disease"/>
            <person name="Wu L."/>
            <person name="Ma J."/>
        </authorList>
    </citation>
    <scope>NUCLEOTIDE SEQUENCE [LARGE SCALE GENOMIC DNA]</scope>
    <source>
        <strain evidence="3">NBRC 103166</strain>
    </source>
</reference>
<dbReference type="RefSeq" id="WP_284203977.1">
    <property type="nucleotide sequence ID" value="NZ_BSPQ01000005.1"/>
</dbReference>
<dbReference type="EMBL" id="BSPQ01000005">
    <property type="protein sequence ID" value="GLS90863.1"/>
    <property type="molecule type" value="Genomic_DNA"/>
</dbReference>
<keyword evidence="3" id="KW-1185">Reference proteome</keyword>
<gene>
    <name evidence="2" type="ORF">GCM10007916_19300</name>
</gene>
<organism evidence="2 3">
    <name type="scientific">Psychromonas marina</name>
    <dbReference type="NCBI Taxonomy" id="88364"/>
    <lineage>
        <taxon>Bacteria</taxon>
        <taxon>Pseudomonadati</taxon>
        <taxon>Pseudomonadota</taxon>
        <taxon>Gammaproteobacteria</taxon>
        <taxon>Alteromonadales</taxon>
        <taxon>Psychromonadaceae</taxon>
        <taxon>Psychromonas</taxon>
    </lineage>
</organism>
<proteinExistence type="predicted"/>
<dbReference type="Proteomes" id="UP001157353">
    <property type="component" value="Unassembled WGS sequence"/>
</dbReference>
<dbReference type="Pfam" id="PF05036">
    <property type="entry name" value="SPOR"/>
    <property type="match status" value="1"/>
</dbReference>
<evidence type="ECO:0000313" key="3">
    <source>
        <dbReference type="Proteomes" id="UP001157353"/>
    </source>
</evidence>
<dbReference type="InterPro" id="IPR007730">
    <property type="entry name" value="SPOR-like_dom"/>
</dbReference>
<dbReference type="PANTHER" id="PTHR35894:SF1">
    <property type="entry name" value="PHOSPHORIBULOKINASE _ URIDINE KINASE FAMILY"/>
    <property type="match status" value="1"/>
</dbReference>
<dbReference type="InterPro" id="IPR052026">
    <property type="entry name" value="ExeA_AAA_ATPase_DNA-bind"/>
</dbReference>
<sequence>MYQEFFSLNQQPFSIAPDPEFLFFTEQHKEALAHLNYGLQGNGGFVVLTGELGTGKTSVCRFLLQDMPTDTDIAWITNTAVSEIALLVDICEQFSVDYDRENITLKVMFDALASWMLANHQAGRHAIVLIDEAQHLSFNLLEQLRLITNIESDNLKPLQIILVGQTELQQKLLTTELRQLSQRITARYHLRSLNKQETTFYIYHRLNNSGAKGQIFDSKSVDYIFKASLGNPRLINQICDRCLLSAYTQSSLTIGSVITKKAINEIDLPKRSSRLANYTPHFISLISILLVAFVINNQSTAIANYFHQSENQVLKDEWLAVINMAKTTNNRQSATELTAIEILHAIPENRYSLQLATLNSKKRVIQFFEQYPTLKQQTYLYQSLATDNTQYVVLLGNFESYRAAKLANKELETTFPNISPWIKDYKTIHRDIK</sequence>
<dbReference type="InterPro" id="IPR049945">
    <property type="entry name" value="AAA_22"/>
</dbReference>
<dbReference type="InterPro" id="IPR027417">
    <property type="entry name" value="P-loop_NTPase"/>
</dbReference>
<comment type="caution">
    <text evidence="2">The sequence shown here is derived from an EMBL/GenBank/DDBJ whole genome shotgun (WGS) entry which is preliminary data.</text>
</comment>
<dbReference type="InterPro" id="IPR036680">
    <property type="entry name" value="SPOR-like_sf"/>
</dbReference>
<evidence type="ECO:0000259" key="1">
    <source>
        <dbReference type="PROSITE" id="PS51724"/>
    </source>
</evidence>
<protein>
    <recommendedName>
        <fullName evidence="1">SPOR domain-containing protein</fullName>
    </recommendedName>
</protein>
<dbReference type="Gene3D" id="3.40.50.300">
    <property type="entry name" value="P-loop containing nucleotide triphosphate hydrolases"/>
    <property type="match status" value="1"/>
</dbReference>
<name>A0ABQ6E0X2_9GAMM</name>
<dbReference type="PANTHER" id="PTHR35894">
    <property type="entry name" value="GENERAL SECRETION PATHWAY PROTEIN A-RELATED"/>
    <property type="match status" value="1"/>
</dbReference>
<dbReference type="Pfam" id="PF13401">
    <property type="entry name" value="AAA_22"/>
    <property type="match status" value="1"/>
</dbReference>